<evidence type="ECO:0008006" key="4">
    <source>
        <dbReference type="Google" id="ProtNLM"/>
    </source>
</evidence>
<keyword evidence="1" id="KW-0472">Membrane</keyword>
<feature type="transmembrane region" description="Helical" evidence="1">
    <location>
        <begin position="64"/>
        <end position="88"/>
    </location>
</feature>
<keyword evidence="1" id="KW-0812">Transmembrane</keyword>
<evidence type="ECO:0000313" key="2">
    <source>
        <dbReference type="EMBL" id="MFC7255454.1"/>
    </source>
</evidence>
<dbReference type="EMBL" id="JBHTAT010000001">
    <property type="protein sequence ID" value="MFC7255454.1"/>
    <property type="molecule type" value="Genomic_DNA"/>
</dbReference>
<feature type="transmembrane region" description="Helical" evidence="1">
    <location>
        <begin position="12"/>
        <end position="29"/>
    </location>
</feature>
<evidence type="ECO:0000313" key="3">
    <source>
        <dbReference type="Proteomes" id="UP001596434"/>
    </source>
</evidence>
<dbReference type="GeneID" id="96953815"/>
<gene>
    <name evidence="2" type="ORF">ACFQKE_09155</name>
</gene>
<comment type="caution">
    <text evidence="2">The sequence shown here is derived from an EMBL/GenBank/DDBJ whole genome shotgun (WGS) entry which is preliminary data.</text>
</comment>
<proteinExistence type="predicted"/>
<feature type="transmembrane region" description="Helical" evidence="1">
    <location>
        <begin position="35"/>
        <end position="52"/>
    </location>
</feature>
<sequence length="155" mass="17396">MAIQWQRDKTVIGALVVLLVMFGAMLSGGPTGQVVFSYATIALFGLYILLGVEGTAKRHSYKPFLAVIGVLVLVLGVGFALLWNFHFANPSYTDPVYWLGFPRATSVLVYWLWLPPALLLMFAYPYLFEKYIWSAEEAEEFRRMESSESADGGDR</sequence>
<keyword evidence="1" id="KW-1133">Transmembrane helix</keyword>
<dbReference type="RefSeq" id="WP_379703684.1">
    <property type="nucleotide sequence ID" value="NZ_JBHTAT010000001.1"/>
</dbReference>
<reference evidence="2 3" key="1">
    <citation type="journal article" date="2019" name="Int. J. Syst. Evol. Microbiol.">
        <title>The Global Catalogue of Microorganisms (GCM) 10K type strain sequencing project: providing services to taxonomists for standard genome sequencing and annotation.</title>
        <authorList>
            <consortium name="The Broad Institute Genomics Platform"/>
            <consortium name="The Broad Institute Genome Sequencing Center for Infectious Disease"/>
            <person name="Wu L."/>
            <person name="Ma J."/>
        </authorList>
    </citation>
    <scope>NUCLEOTIDE SEQUENCE [LARGE SCALE GENOMIC DNA]</scope>
    <source>
        <strain evidence="2 3">GX21</strain>
    </source>
</reference>
<feature type="transmembrane region" description="Helical" evidence="1">
    <location>
        <begin position="108"/>
        <end position="127"/>
    </location>
</feature>
<protein>
    <recommendedName>
        <fullName evidence="4">Lycopene cyclase domain-containing protein</fullName>
    </recommendedName>
</protein>
<accession>A0ABD5ZY61</accession>
<name>A0ABD5ZY61_9EURY</name>
<keyword evidence="3" id="KW-1185">Reference proteome</keyword>
<dbReference type="AlphaFoldDB" id="A0ABD5ZY61"/>
<evidence type="ECO:0000256" key="1">
    <source>
        <dbReference type="SAM" id="Phobius"/>
    </source>
</evidence>
<dbReference type="Proteomes" id="UP001596434">
    <property type="component" value="Unassembled WGS sequence"/>
</dbReference>
<organism evidence="2 3">
    <name type="scientific">Haloplanus litoreus</name>
    <dbReference type="NCBI Taxonomy" id="767515"/>
    <lineage>
        <taxon>Archaea</taxon>
        <taxon>Methanobacteriati</taxon>
        <taxon>Methanobacteriota</taxon>
        <taxon>Stenosarchaea group</taxon>
        <taxon>Halobacteria</taxon>
        <taxon>Halobacteriales</taxon>
        <taxon>Haloferacaceae</taxon>
        <taxon>Haloplanus</taxon>
    </lineage>
</organism>